<dbReference type="PANTHER" id="PTHR30616:SF2">
    <property type="entry name" value="PURINE NUCLEOSIDE PHOSPHORYLASE LACC1"/>
    <property type="match status" value="1"/>
</dbReference>
<proteinExistence type="inferred from homology"/>
<comment type="catalytic activity">
    <reaction evidence="8">
        <text>adenosine + phosphate = alpha-D-ribose 1-phosphate + adenine</text>
        <dbReference type="Rhea" id="RHEA:27642"/>
        <dbReference type="ChEBI" id="CHEBI:16335"/>
        <dbReference type="ChEBI" id="CHEBI:16708"/>
        <dbReference type="ChEBI" id="CHEBI:43474"/>
        <dbReference type="ChEBI" id="CHEBI:57720"/>
        <dbReference type="EC" id="2.4.2.1"/>
    </reaction>
    <physiologicalReaction direction="left-to-right" evidence="8">
        <dbReference type="Rhea" id="RHEA:27643"/>
    </physiologicalReaction>
</comment>
<organism evidence="11 12">
    <name type="scientific">Candidatus Ignatzschineria merdigallinarum</name>
    <dbReference type="NCBI Taxonomy" id="2838621"/>
    <lineage>
        <taxon>Bacteria</taxon>
        <taxon>Pseudomonadati</taxon>
        <taxon>Pseudomonadota</taxon>
        <taxon>Gammaproteobacteria</taxon>
        <taxon>Cardiobacteriales</taxon>
        <taxon>Ignatzschineriaceae</taxon>
        <taxon>Ignatzschineria</taxon>
    </lineage>
</organism>
<keyword evidence="5" id="KW-0378">Hydrolase</keyword>
<comment type="catalytic activity">
    <reaction evidence="1">
        <text>inosine + phosphate = alpha-D-ribose 1-phosphate + hypoxanthine</text>
        <dbReference type="Rhea" id="RHEA:27646"/>
        <dbReference type="ChEBI" id="CHEBI:17368"/>
        <dbReference type="ChEBI" id="CHEBI:17596"/>
        <dbReference type="ChEBI" id="CHEBI:43474"/>
        <dbReference type="ChEBI" id="CHEBI:57720"/>
        <dbReference type="EC" id="2.4.2.1"/>
    </reaction>
    <physiologicalReaction direction="left-to-right" evidence="1">
        <dbReference type="Rhea" id="RHEA:27647"/>
    </physiologicalReaction>
</comment>
<dbReference type="Proteomes" id="UP000823934">
    <property type="component" value="Unassembled WGS sequence"/>
</dbReference>
<reference evidence="11" key="1">
    <citation type="journal article" date="2021" name="PeerJ">
        <title>Extensive microbial diversity within the chicken gut microbiome revealed by metagenomics and culture.</title>
        <authorList>
            <person name="Gilroy R."/>
            <person name="Ravi A."/>
            <person name="Getino M."/>
            <person name="Pursley I."/>
            <person name="Horton D.L."/>
            <person name="Alikhan N.F."/>
            <person name="Baker D."/>
            <person name="Gharbi K."/>
            <person name="Hall N."/>
            <person name="Watson M."/>
            <person name="Adriaenssens E.M."/>
            <person name="Foster-Nyarko E."/>
            <person name="Jarju S."/>
            <person name="Secka A."/>
            <person name="Antonio M."/>
            <person name="Oren A."/>
            <person name="Chaudhuri R.R."/>
            <person name="La Ragione R."/>
            <person name="Hildebrand F."/>
            <person name="Pallen M.J."/>
        </authorList>
    </citation>
    <scope>NUCLEOTIDE SEQUENCE</scope>
    <source>
        <strain evidence="11">CHK160-9182</strain>
    </source>
</reference>
<gene>
    <name evidence="11" type="primary">pgeF</name>
    <name evidence="11" type="ORF">H9889_09830</name>
</gene>
<sequence length="269" mass="30271">MSKIIKDNISGLEIITPNWPLSSRIKAFTTTRKGGFSHGDFSGLNFGLSTPDDPRSVMANRDLLYRTFDIPQNDFFLTQIHSNLCVPIKPEWNRAGADASYTDQVNTPSVILTADCLPVLIANRRETIVTGIHAGWRSLLMDIIENSVAQLQEDPDDLFVWLGPAISQKAFEIGAEIKSAFSYRNTLLSNIPASEQNPDSLFIESKNAGKYYADIYQLAKLRLQNLGIPQHQIFGGDFCTYSNPERFYSYRRDGIQSGRLASFIWIHED</sequence>
<reference evidence="11" key="2">
    <citation type="submission" date="2021-04" db="EMBL/GenBank/DDBJ databases">
        <authorList>
            <person name="Gilroy R."/>
        </authorList>
    </citation>
    <scope>NUCLEOTIDE SEQUENCE</scope>
    <source>
        <strain evidence="11">CHK160-9182</strain>
    </source>
</reference>
<dbReference type="Gene3D" id="3.60.140.10">
    <property type="entry name" value="CNF1/YfiH-like putative cysteine hydrolases"/>
    <property type="match status" value="1"/>
</dbReference>
<comment type="catalytic activity">
    <reaction evidence="9">
        <text>S-methyl-5'-thioadenosine + phosphate = 5-(methylsulfanyl)-alpha-D-ribose 1-phosphate + adenine</text>
        <dbReference type="Rhea" id="RHEA:11852"/>
        <dbReference type="ChEBI" id="CHEBI:16708"/>
        <dbReference type="ChEBI" id="CHEBI:17509"/>
        <dbReference type="ChEBI" id="CHEBI:43474"/>
        <dbReference type="ChEBI" id="CHEBI:58533"/>
        <dbReference type="EC" id="2.4.2.28"/>
    </reaction>
    <physiologicalReaction direction="left-to-right" evidence="9">
        <dbReference type="Rhea" id="RHEA:11853"/>
    </physiologicalReaction>
</comment>
<dbReference type="Pfam" id="PF02578">
    <property type="entry name" value="Cu-oxidase_4"/>
    <property type="match status" value="1"/>
</dbReference>
<dbReference type="InterPro" id="IPR011324">
    <property type="entry name" value="Cytotoxic_necrot_fac-like_cat"/>
</dbReference>
<comment type="similarity">
    <text evidence="2 10">Belongs to the purine nucleoside phosphorylase YfiH/LACC1 family.</text>
</comment>
<accession>A0A9D1TUU3</accession>
<comment type="caution">
    <text evidence="11">The sequence shown here is derived from an EMBL/GenBank/DDBJ whole genome shotgun (WGS) entry which is preliminary data.</text>
</comment>
<evidence type="ECO:0000256" key="3">
    <source>
        <dbReference type="ARBA" id="ARBA00022679"/>
    </source>
</evidence>
<dbReference type="GO" id="GO:0016787">
    <property type="term" value="F:hydrolase activity"/>
    <property type="evidence" value="ECO:0007669"/>
    <property type="project" value="UniProtKB-KW"/>
</dbReference>
<evidence type="ECO:0000256" key="2">
    <source>
        <dbReference type="ARBA" id="ARBA00007353"/>
    </source>
</evidence>
<evidence type="ECO:0000256" key="8">
    <source>
        <dbReference type="ARBA" id="ARBA00048968"/>
    </source>
</evidence>
<dbReference type="PANTHER" id="PTHR30616">
    <property type="entry name" value="UNCHARACTERIZED PROTEIN YFIH"/>
    <property type="match status" value="1"/>
</dbReference>
<dbReference type="NCBIfam" id="TIGR00726">
    <property type="entry name" value="peptidoglycan editing factor PgeF"/>
    <property type="match status" value="1"/>
</dbReference>
<evidence type="ECO:0000256" key="9">
    <source>
        <dbReference type="ARBA" id="ARBA00049893"/>
    </source>
</evidence>
<dbReference type="EMBL" id="DXHP01000212">
    <property type="protein sequence ID" value="HIW07606.1"/>
    <property type="molecule type" value="Genomic_DNA"/>
</dbReference>
<name>A0A9D1TUU3_9GAMM</name>
<dbReference type="InterPro" id="IPR003730">
    <property type="entry name" value="Cu_polyphenol_OxRdtase"/>
</dbReference>
<evidence type="ECO:0000256" key="10">
    <source>
        <dbReference type="RuleBase" id="RU361274"/>
    </source>
</evidence>
<comment type="catalytic activity">
    <reaction evidence="7">
        <text>adenosine + H2O + H(+) = inosine + NH4(+)</text>
        <dbReference type="Rhea" id="RHEA:24408"/>
        <dbReference type="ChEBI" id="CHEBI:15377"/>
        <dbReference type="ChEBI" id="CHEBI:15378"/>
        <dbReference type="ChEBI" id="CHEBI:16335"/>
        <dbReference type="ChEBI" id="CHEBI:17596"/>
        <dbReference type="ChEBI" id="CHEBI:28938"/>
        <dbReference type="EC" id="3.5.4.4"/>
    </reaction>
    <physiologicalReaction direction="left-to-right" evidence="7">
        <dbReference type="Rhea" id="RHEA:24409"/>
    </physiologicalReaction>
</comment>
<evidence type="ECO:0000313" key="12">
    <source>
        <dbReference type="Proteomes" id="UP000823934"/>
    </source>
</evidence>
<dbReference type="CDD" id="cd16833">
    <property type="entry name" value="YfiH"/>
    <property type="match status" value="1"/>
</dbReference>
<evidence type="ECO:0000256" key="7">
    <source>
        <dbReference type="ARBA" id="ARBA00047989"/>
    </source>
</evidence>
<keyword evidence="6" id="KW-0862">Zinc</keyword>
<evidence type="ECO:0000256" key="4">
    <source>
        <dbReference type="ARBA" id="ARBA00022723"/>
    </source>
</evidence>
<evidence type="ECO:0000256" key="6">
    <source>
        <dbReference type="ARBA" id="ARBA00022833"/>
    </source>
</evidence>
<evidence type="ECO:0000256" key="5">
    <source>
        <dbReference type="ARBA" id="ARBA00022801"/>
    </source>
</evidence>
<dbReference type="AlphaFoldDB" id="A0A9D1TUU3"/>
<keyword evidence="4" id="KW-0479">Metal-binding</keyword>
<evidence type="ECO:0000256" key="1">
    <source>
        <dbReference type="ARBA" id="ARBA00000553"/>
    </source>
</evidence>
<keyword evidence="3" id="KW-0808">Transferase</keyword>
<evidence type="ECO:0000313" key="11">
    <source>
        <dbReference type="EMBL" id="HIW07606.1"/>
    </source>
</evidence>
<dbReference type="GO" id="GO:0017061">
    <property type="term" value="F:S-methyl-5-thioadenosine phosphorylase activity"/>
    <property type="evidence" value="ECO:0007669"/>
    <property type="project" value="UniProtKB-EC"/>
</dbReference>
<dbReference type="SUPFAM" id="SSF64438">
    <property type="entry name" value="CNF1/YfiH-like putative cysteine hydrolases"/>
    <property type="match status" value="1"/>
</dbReference>
<protein>
    <recommendedName>
        <fullName evidence="10">Purine nucleoside phosphorylase</fullName>
    </recommendedName>
</protein>
<dbReference type="InterPro" id="IPR038371">
    <property type="entry name" value="Cu_polyphenol_OxRdtase_sf"/>
</dbReference>
<dbReference type="GO" id="GO:0005507">
    <property type="term" value="F:copper ion binding"/>
    <property type="evidence" value="ECO:0007669"/>
    <property type="project" value="TreeGrafter"/>
</dbReference>